<dbReference type="HOGENOM" id="CLU_1459966_0_0_9"/>
<keyword evidence="2" id="KW-0614">Plasmid</keyword>
<evidence type="ECO:0000313" key="3">
    <source>
        <dbReference type="Proteomes" id="UP000006868"/>
    </source>
</evidence>
<feature type="domain" description="Transglycosylase SLT" evidence="1">
    <location>
        <begin position="62"/>
        <end position="170"/>
    </location>
</feature>
<protein>
    <submittedName>
        <fullName evidence="2">Lytic murein transglycosylase</fullName>
    </submittedName>
</protein>
<organism evidence="2 3">
    <name type="scientific">Paenibacillus polymyxa (strain SC2)</name>
    <name type="common">Bacillus polymyxa</name>
    <dbReference type="NCBI Taxonomy" id="886882"/>
    <lineage>
        <taxon>Bacteria</taxon>
        <taxon>Bacillati</taxon>
        <taxon>Bacillota</taxon>
        <taxon>Bacilli</taxon>
        <taxon>Bacillales</taxon>
        <taxon>Paenibacillaceae</taxon>
        <taxon>Paenibacillus</taxon>
    </lineage>
</organism>
<dbReference type="RefSeq" id="WP_013385823.1">
    <property type="nucleotide sequence ID" value="NC_014628.2"/>
</dbReference>
<dbReference type="Gene3D" id="1.10.530.10">
    <property type="match status" value="1"/>
</dbReference>
<proteinExistence type="predicted"/>
<sequence length="185" mass="21315">MNKLQEKYSIQKCIVYLMLLAVTIGGVLFPQTIMAQTPKSFKYVKEIPMPKQEQKYLYQKVKVRGLDYEETLATILQESSFHSNVVDSGNYGYFQVNKVNHAYLAQTLKTANKPLDPFVNMDWGTFVLSNLYKKYAAKGLKNRDLKEAVLSTYNKGEGGYKRTGKATKYIKKHDQSLKYIQKLMN</sequence>
<geneLocation type="plasmid" evidence="2 3">
    <name>pSC2</name>
</geneLocation>
<name>E3EK82_PAEPS</name>
<reference evidence="2 3" key="1">
    <citation type="journal article" date="2011" name="J. Bacteriol.">
        <title>Complete genome sequence of Paenibacillus polymyxa SC2, a strain of plant growth-promoting Rhizobacterium with broad-spectrum antimicrobial activity.</title>
        <authorList>
            <person name="Ma M."/>
            <person name="Wang C."/>
            <person name="Ding Y."/>
            <person name="Li L."/>
            <person name="Shen D."/>
            <person name="Jiang X."/>
            <person name="Guan D."/>
            <person name="Cao F."/>
            <person name="Chen H."/>
            <person name="Feng R."/>
            <person name="Wang X."/>
            <person name="Ge Y."/>
            <person name="Yao L."/>
            <person name="Bing X."/>
            <person name="Yang X."/>
            <person name="Li J."/>
            <person name="Du B."/>
        </authorList>
    </citation>
    <scope>NUCLEOTIDE SEQUENCE [LARGE SCALE GENOMIC DNA]</scope>
    <source>
        <strain evidence="2 3">SC2</strain>
        <plasmid evidence="3">pSC2</plasmid>
    </source>
</reference>
<gene>
    <name evidence="2" type="ORF">PPSC2_28010</name>
</gene>
<dbReference type="PATRIC" id="fig|886882.15.peg.5937"/>
<evidence type="ECO:0000259" key="1">
    <source>
        <dbReference type="Pfam" id="PF01464"/>
    </source>
</evidence>
<dbReference type="EMBL" id="CP002214">
    <property type="protein sequence ID" value="ADO59409.1"/>
    <property type="molecule type" value="Genomic_DNA"/>
</dbReference>
<accession>E3EK82</accession>
<dbReference type="InterPro" id="IPR023346">
    <property type="entry name" value="Lysozyme-like_dom_sf"/>
</dbReference>
<dbReference type="Pfam" id="PF01464">
    <property type="entry name" value="SLT"/>
    <property type="match status" value="1"/>
</dbReference>
<dbReference type="KEGG" id="ppm:PPSC2_28010"/>
<evidence type="ECO:0000313" key="2">
    <source>
        <dbReference type="EMBL" id="ADO59409.1"/>
    </source>
</evidence>
<dbReference type="InterPro" id="IPR008258">
    <property type="entry name" value="Transglycosylase_SLT_dom_1"/>
</dbReference>
<dbReference type="eggNOG" id="ENOG5033WTH">
    <property type="taxonomic scope" value="Bacteria"/>
</dbReference>
<dbReference type="Proteomes" id="UP000006868">
    <property type="component" value="Plasmid pSC2"/>
</dbReference>
<dbReference type="SUPFAM" id="SSF53955">
    <property type="entry name" value="Lysozyme-like"/>
    <property type="match status" value="1"/>
</dbReference>
<dbReference type="AlphaFoldDB" id="E3EK82"/>